<organism evidence="1 2">
    <name type="scientific">Catharanthus roseus</name>
    <name type="common">Madagascar periwinkle</name>
    <name type="synonym">Vinca rosea</name>
    <dbReference type="NCBI Taxonomy" id="4058"/>
    <lineage>
        <taxon>Eukaryota</taxon>
        <taxon>Viridiplantae</taxon>
        <taxon>Streptophyta</taxon>
        <taxon>Embryophyta</taxon>
        <taxon>Tracheophyta</taxon>
        <taxon>Spermatophyta</taxon>
        <taxon>Magnoliopsida</taxon>
        <taxon>eudicotyledons</taxon>
        <taxon>Gunneridae</taxon>
        <taxon>Pentapetalae</taxon>
        <taxon>asterids</taxon>
        <taxon>lamiids</taxon>
        <taxon>Gentianales</taxon>
        <taxon>Apocynaceae</taxon>
        <taxon>Rauvolfioideae</taxon>
        <taxon>Vinceae</taxon>
        <taxon>Catharanthinae</taxon>
        <taxon>Catharanthus</taxon>
    </lineage>
</organism>
<proteinExistence type="predicted"/>
<evidence type="ECO:0000313" key="2">
    <source>
        <dbReference type="Proteomes" id="UP001060085"/>
    </source>
</evidence>
<reference evidence="2" key="1">
    <citation type="journal article" date="2023" name="Nat. Plants">
        <title>Single-cell RNA sequencing provides a high-resolution roadmap for understanding the multicellular compartmentation of specialized metabolism.</title>
        <authorList>
            <person name="Sun S."/>
            <person name="Shen X."/>
            <person name="Li Y."/>
            <person name="Li Y."/>
            <person name="Wang S."/>
            <person name="Li R."/>
            <person name="Zhang H."/>
            <person name="Shen G."/>
            <person name="Guo B."/>
            <person name="Wei J."/>
            <person name="Xu J."/>
            <person name="St-Pierre B."/>
            <person name="Chen S."/>
            <person name="Sun C."/>
        </authorList>
    </citation>
    <scope>NUCLEOTIDE SEQUENCE [LARGE SCALE GENOMIC DNA]</scope>
</reference>
<sequence length="408" mass="46013">MAGKLKPGRPHPSVGDYSQGCLELKKEEQPRAANWGLIGAIDLRYDIALLADSYPIKATPEMAAWTLIASQYAYSLYICGMTSHKKPKKIFVLPLLVEYITAKPFRFVEKAYYLITLKTTLIGYSYMTSGFHALVLEARTKKEQKPVGNGNSPKRDNSPKKSKRKGKTLVPKLKAGLMKWVPVQHNEKGKKPTADGRPRPTVRGRVEFQQWFRSFTGKLSGEDSANSGGAPFEVENAIYWARGKTYYPELVHEFYANIFHNGDKDLSTIISTVKEVRIVSYRERLASIMGITDAGNTITVDSNEKTIDQDPDWNYEITCDHIEIQTRRGEQRAQTGHSWEEASKVWVPPAEEDRLKKRNYVSFCSIKKTTRTSIEASSSQPDNDESEDDESYDLLAEDAPPAVPMDAF</sequence>
<dbReference type="Proteomes" id="UP001060085">
    <property type="component" value="Linkage Group LG02"/>
</dbReference>
<gene>
    <name evidence="1" type="ORF">M9H77_06850</name>
</gene>
<keyword evidence="2" id="KW-1185">Reference proteome</keyword>
<name>A0ACC0BTE7_CATRO</name>
<comment type="caution">
    <text evidence="1">The sequence shown here is derived from an EMBL/GenBank/DDBJ whole genome shotgun (WGS) entry which is preliminary data.</text>
</comment>
<evidence type="ECO:0000313" key="1">
    <source>
        <dbReference type="EMBL" id="KAI5675900.1"/>
    </source>
</evidence>
<dbReference type="EMBL" id="CM044702">
    <property type="protein sequence ID" value="KAI5675900.1"/>
    <property type="molecule type" value="Genomic_DNA"/>
</dbReference>
<accession>A0ACC0BTE7</accession>
<protein>
    <submittedName>
        <fullName evidence="1">Uncharacterized protein</fullName>
    </submittedName>
</protein>